<gene>
    <name evidence="11" type="ORF">Tco_0678822</name>
</gene>
<keyword evidence="6 11" id="KW-0695">RNA-directed DNA polymerase</keyword>
<evidence type="ECO:0000256" key="8">
    <source>
        <dbReference type="SAM" id="MobiDB-lite"/>
    </source>
</evidence>
<feature type="domain" description="Reverse transcriptase RNase H-like" evidence="9">
    <location>
        <begin position="2"/>
        <end position="73"/>
    </location>
</feature>
<feature type="region of interest" description="Disordered" evidence="8">
    <location>
        <begin position="187"/>
        <end position="227"/>
    </location>
</feature>
<feature type="coiled-coil region" evidence="7">
    <location>
        <begin position="263"/>
        <end position="311"/>
    </location>
</feature>
<feature type="domain" description="Tf2-1-like SH3-like" evidence="10">
    <location>
        <begin position="96"/>
        <end position="134"/>
    </location>
</feature>
<feature type="compositionally biased region" description="Polar residues" evidence="8">
    <location>
        <begin position="187"/>
        <end position="208"/>
    </location>
</feature>
<evidence type="ECO:0000256" key="1">
    <source>
        <dbReference type="ARBA" id="ARBA00022679"/>
    </source>
</evidence>
<dbReference type="InterPro" id="IPR056924">
    <property type="entry name" value="SH3_Tf2-1"/>
</dbReference>
<protein>
    <submittedName>
        <fullName evidence="11">Reverse transcriptase domain-containing protein</fullName>
    </submittedName>
</protein>
<sequence length="318" mass="36452">MAYASRQLKVHEKNYTTHDLELGEILFILKIWGHYLYGMKRNMSTNHKSLQHILDQKELNMRPRRLLEFLSEFVCKIRCHPRNANVAADDVSRKEQVKPLRIIAKVGTVAYRLELPEKLSRVHSTFHISYLKKCLANEPFAIPLDEIQVDDKLHFIKEPVEIMDREVGDEAINEEMLDSVERAITTDASLDASQDSDNITKTQSTETLNEPHPQGEGSGHTSGNGEGRMEHQFELTANVPISPHDSPLPGGYTPGSDKGRLKLQELMTMYTKLSKQVLDLEKEKDTQAVEILRLKKIVKRLERQRKSSSSQPRKRKYG</sequence>
<organism evidence="11 12">
    <name type="scientific">Tanacetum coccineum</name>
    <dbReference type="NCBI Taxonomy" id="301880"/>
    <lineage>
        <taxon>Eukaryota</taxon>
        <taxon>Viridiplantae</taxon>
        <taxon>Streptophyta</taxon>
        <taxon>Embryophyta</taxon>
        <taxon>Tracheophyta</taxon>
        <taxon>Spermatophyta</taxon>
        <taxon>Magnoliopsida</taxon>
        <taxon>eudicotyledons</taxon>
        <taxon>Gunneridae</taxon>
        <taxon>Pentapetalae</taxon>
        <taxon>asterids</taxon>
        <taxon>campanulids</taxon>
        <taxon>Asterales</taxon>
        <taxon>Asteraceae</taxon>
        <taxon>Asteroideae</taxon>
        <taxon>Anthemideae</taxon>
        <taxon>Anthemidinae</taxon>
        <taxon>Tanacetum</taxon>
    </lineage>
</organism>
<keyword evidence="3" id="KW-0540">Nuclease</keyword>
<evidence type="ECO:0000313" key="12">
    <source>
        <dbReference type="Proteomes" id="UP001151760"/>
    </source>
</evidence>
<accession>A0ABQ4XG48</accession>
<evidence type="ECO:0000259" key="10">
    <source>
        <dbReference type="Pfam" id="PF24626"/>
    </source>
</evidence>
<dbReference type="SUPFAM" id="SSF56672">
    <property type="entry name" value="DNA/RNA polymerases"/>
    <property type="match status" value="1"/>
</dbReference>
<dbReference type="PANTHER" id="PTHR46148:SF59">
    <property type="entry name" value="NUCLEOTIDYLTRANSFERASE, RIBONUCLEASE H"/>
    <property type="match status" value="1"/>
</dbReference>
<dbReference type="Pfam" id="PF17917">
    <property type="entry name" value="RT_RNaseH"/>
    <property type="match status" value="1"/>
</dbReference>
<keyword evidence="12" id="KW-1185">Reference proteome</keyword>
<evidence type="ECO:0000256" key="2">
    <source>
        <dbReference type="ARBA" id="ARBA00022695"/>
    </source>
</evidence>
<feature type="compositionally biased region" description="Gly residues" evidence="8">
    <location>
        <begin position="216"/>
        <end position="226"/>
    </location>
</feature>
<dbReference type="GO" id="GO:0003964">
    <property type="term" value="F:RNA-directed DNA polymerase activity"/>
    <property type="evidence" value="ECO:0007669"/>
    <property type="project" value="UniProtKB-KW"/>
</dbReference>
<evidence type="ECO:0000256" key="4">
    <source>
        <dbReference type="ARBA" id="ARBA00022759"/>
    </source>
</evidence>
<evidence type="ECO:0000256" key="3">
    <source>
        <dbReference type="ARBA" id="ARBA00022722"/>
    </source>
</evidence>
<evidence type="ECO:0000256" key="7">
    <source>
        <dbReference type="SAM" id="Coils"/>
    </source>
</evidence>
<evidence type="ECO:0000259" key="9">
    <source>
        <dbReference type="Pfam" id="PF17917"/>
    </source>
</evidence>
<keyword evidence="1" id="KW-0808">Transferase</keyword>
<feature type="region of interest" description="Disordered" evidence="8">
    <location>
        <begin position="239"/>
        <end position="259"/>
    </location>
</feature>
<dbReference type="PANTHER" id="PTHR46148">
    <property type="entry name" value="CHROMO DOMAIN-CONTAINING PROTEIN"/>
    <property type="match status" value="1"/>
</dbReference>
<dbReference type="EMBL" id="BQNB010009490">
    <property type="protein sequence ID" value="GJS64258.1"/>
    <property type="molecule type" value="Genomic_DNA"/>
</dbReference>
<dbReference type="InterPro" id="IPR043502">
    <property type="entry name" value="DNA/RNA_pol_sf"/>
</dbReference>
<keyword evidence="7" id="KW-0175">Coiled coil</keyword>
<reference evidence="11" key="2">
    <citation type="submission" date="2022-01" db="EMBL/GenBank/DDBJ databases">
        <authorList>
            <person name="Yamashiro T."/>
            <person name="Shiraishi A."/>
            <person name="Satake H."/>
            <person name="Nakayama K."/>
        </authorList>
    </citation>
    <scope>NUCLEOTIDE SEQUENCE</scope>
</reference>
<keyword evidence="2" id="KW-0548">Nucleotidyltransferase</keyword>
<dbReference type="Proteomes" id="UP001151760">
    <property type="component" value="Unassembled WGS sequence"/>
</dbReference>
<dbReference type="Pfam" id="PF24626">
    <property type="entry name" value="SH3_Tf2-1"/>
    <property type="match status" value="1"/>
</dbReference>
<dbReference type="InterPro" id="IPR041373">
    <property type="entry name" value="RT_RNaseH"/>
</dbReference>
<keyword evidence="4" id="KW-0255">Endonuclease</keyword>
<keyword evidence="5" id="KW-0378">Hydrolase</keyword>
<evidence type="ECO:0000313" key="11">
    <source>
        <dbReference type="EMBL" id="GJS64258.1"/>
    </source>
</evidence>
<evidence type="ECO:0000256" key="6">
    <source>
        <dbReference type="ARBA" id="ARBA00022918"/>
    </source>
</evidence>
<comment type="caution">
    <text evidence="11">The sequence shown here is derived from an EMBL/GenBank/DDBJ whole genome shotgun (WGS) entry which is preliminary data.</text>
</comment>
<name>A0ABQ4XG48_9ASTR</name>
<proteinExistence type="predicted"/>
<evidence type="ECO:0000256" key="5">
    <source>
        <dbReference type="ARBA" id="ARBA00022801"/>
    </source>
</evidence>
<reference evidence="11" key="1">
    <citation type="journal article" date="2022" name="Int. J. Mol. Sci.">
        <title>Draft Genome of Tanacetum Coccineum: Genomic Comparison of Closely Related Tanacetum-Family Plants.</title>
        <authorList>
            <person name="Yamashiro T."/>
            <person name="Shiraishi A."/>
            <person name="Nakayama K."/>
            <person name="Satake H."/>
        </authorList>
    </citation>
    <scope>NUCLEOTIDE SEQUENCE</scope>
</reference>